<protein>
    <submittedName>
        <fullName evidence="1">Choline/ethanolamine kinase</fullName>
    </submittedName>
</protein>
<keyword evidence="2" id="KW-1185">Reference proteome</keyword>
<dbReference type="GO" id="GO:0016301">
    <property type="term" value="F:kinase activity"/>
    <property type="evidence" value="ECO:0007669"/>
    <property type="project" value="UniProtKB-KW"/>
</dbReference>
<name>A0A1N6J709_9PROT</name>
<keyword evidence="1" id="KW-0418">Kinase</keyword>
<gene>
    <name evidence="1" type="ORF">SAMN02743940_2363</name>
</gene>
<evidence type="ECO:0000313" key="2">
    <source>
        <dbReference type="Proteomes" id="UP000185062"/>
    </source>
</evidence>
<proteinExistence type="predicted"/>
<accession>A0A1N6J709</accession>
<dbReference type="AlphaFoldDB" id="A0A1N6J709"/>
<dbReference type="Gene3D" id="3.90.1200.10">
    <property type="match status" value="1"/>
</dbReference>
<evidence type="ECO:0000313" key="1">
    <source>
        <dbReference type="EMBL" id="SIO40124.1"/>
    </source>
</evidence>
<dbReference type="SUPFAM" id="SSF56112">
    <property type="entry name" value="Protein kinase-like (PK-like)"/>
    <property type="match status" value="1"/>
</dbReference>
<sequence>MKQFVSRWLCRSYAFWDLACYACDSHDGWDISYCDWRNNSIVAIATCRRCHAKQFLKKNRRFGVEHNGDARLGYETLRLVHSRYVNMPPFLLPQAYRFSFGSSAFSMEYIHGVSMDEKIRQAGKIEDFNDCLRLSAAWLRELHHAPLSNDTVIGNNPATMLQTLEKDCDLLINRNKAVVQALILMRDGLSCLNEKTIKYVPLHGDFKASNLICTPQEKIYGIDFVLAFRNSGGMDIAQFFIDMLLNRRAIKTMTSASGDLEQILDVFLESYGDNSQKNKRHIAWWLLYFLFSRWKADLNSFKSSLFAVRGYDRVLSDILKVYGI</sequence>
<dbReference type="Proteomes" id="UP000185062">
    <property type="component" value="Unassembled WGS sequence"/>
</dbReference>
<dbReference type="RefSeq" id="WP_028460747.1">
    <property type="nucleotide sequence ID" value="NZ_FSRO01000001.1"/>
</dbReference>
<dbReference type="EMBL" id="FSRO01000001">
    <property type="protein sequence ID" value="SIO40124.1"/>
    <property type="molecule type" value="Genomic_DNA"/>
</dbReference>
<dbReference type="STRING" id="44575.SAMN05216419_100355"/>
<keyword evidence="1" id="KW-0808">Transferase</keyword>
<dbReference type="InterPro" id="IPR011009">
    <property type="entry name" value="Kinase-like_dom_sf"/>
</dbReference>
<organism evidence="1 2">
    <name type="scientific">Nitrosomonas cryotolerans ATCC 49181</name>
    <dbReference type="NCBI Taxonomy" id="1131553"/>
    <lineage>
        <taxon>Bacteria</taxon>
        <taxon>Pseudomonadati</taxon>
        <taxon>Pseudomonadota</taxon>
        <taxon>Betaproteobacteria</taxon>
        <taxon>Nitrosomonadales</taxon>
        <taxon>Nitrosomonadaceae</taxon>
        <taxon>Nitrosomonas</taxon>
    </lineage>
</organism>
<reference evidence="1 2" key="1">
    <citation type="submission" date="2016-12" db="EMBL/GenBank/DDBJ databases">
        <authorList>
            <person name="Song W.-J."/>
            <person name="Kurnit D.M."/>
        </authorList>
    </citation>
    <scope>NUCLEOTIDE SEQUENCE [LARGE SCALE GENOMIC DNA]</scope>
    <source>
        <strain evidence="1 2">ATCC 49181</strain>
    </source>
</reference>